<comment type="caution">
    <text evidence="2">The sequence shown here is derived from an EMBL/GenBank/DDBJ whole genome shotgun (WGS) entry which is preliminary data.</text>
</comment>
<dbReference type="EMBL" id="JPKZ01002895">
    <property type="protein sequence ID" value="KHN74599.1"/>
    <property type="molecule type" value="Genomic_DNA"/>
</dbReference>
<keyword evidence="1" id="KW-1133">Transmembrane helix</keyword>
<gene>
    <name evidence="2" type="ORF">Tcan_14721</name>
</gene>
<evidence type="ECO:0000256" key="1">
    <source>
        <dbReference type="SAM" id="Phobius"/>
    </source>
</evidence>
<feature type="transmembrane region" description="Helical" evidence="1">
    <location>
        <begin position="46"/>
        <end position="62"/>
    </location>
</feature>
<name>A0A0B2UZG0_TOXCA</name>
<keyword evidence="1" id="KW-0472">Membrane</keyword>
<protein>
    <submittedName>
        <fullName evidence="2">Uncharacterized protein</fullName>
    </submittedName>
</protein>
<evidence type="ECO:0000313" key="2">
    <source>
        <dbReference type="EMBL" id="KHN74599.1"/>
    </source>
</evidence>
<feature type="non-terminal residue" evidence="2">
    <location>
        <position position="1"/>
    </location>
</feature>
<keyword evidence="3" id="KW-1185">Reference proteome</keyword>
<dbReference type="AlphaFoldDB" id="A0A0B2UZG0"/>
<proteinExistence type="predicted"/>
<dbReference type="Proteomes" id="UP000031036">
    <property type="component" value="Unassembled WGS sequence"/>
</dbReference>
<reference evidence="2 3" key="1">
    <citation type="submission" date="2014-11" db="EMBL/GenBank/DDBJ databases">
        <title>Genetic blueprint of the zoonotic pathogen Toxocara canis.</title>
        <authorList>
            <person name="Zhu X.-Q."/>
            <person name="Korhonen P.K."/>
            <person name="Cai H."/>
            <person name="Young N.D."/>
            <person name="Nejsum P."/>
            <person name="von Samson-Himmelstjerna G."/>
            <person name="Boag P.R."/>
            <person name="Tan P."/>
            <person name="Li Q."/>
            <person name="Min J."/>
            <person name="Yang Y."/>
            <person name="Wang X."/>
            <person name="Fang X."/>
            <person name="Hall R.S."/>
            <person name="Hofmann A."/>
            <person name="Sternberg P.W."/>
            <person name="Jex A.R."/>
            <person name="Gasser R.B."/>
        </authorList>
    </citation>
    <scope>NUCLEOTIDE SEQUENCE [LARGE SCALE GENOMIC DNA]</scope>
    <source>
        <strain evidence="2">PN_DK_2014</strain>
    </source>
</reference>
<evidence type="ECO:0000313" key="3">
    <source>
        <dbReference type="Proteomes" id="UP000031036"/>
    </source>
</evidence>
<organism evidence="2 3">
    <name type="scientific">Toxocara canis</name>
    <name type="common">Canine roundworm</name>
    <dbReference type="NCBI Taxonomy" id="6265"/>
    <lineage>
        <taxon>Eukaryota</taxon>
        <taxon>Metazoa</taxon>
        <taxon>Ecdysozoa</taxon>
        <taxon>Nematoda</taxon>
        <taxon>Chromadorea</taxon>
        <taxon>Rhabditida</taxon>
        <taxon>Spirurina</taxon>
        <taxon>Ascaridomorpha</taxon>
        <taxon>Ascaridoidea</taxon>
        <taxon>Toxocaridae</taxon>
        <taxon>Toxocara</taxon>
    </lineage>
</organism>
<sequence>RLKGTISRQRYRFVAPSLIVRYRSLGWNGSEFLIRYHCRGCSWSRISVRSAMIFALILLFYLC</sequence>
<accession>A0A0B2UZG0</accession>
<keyword evidence="1" id="KW-0812">Transmembrane</keyword>